<evidence type="ECO:0000313" key="3">
    <source>
        <dbReference type="EMBL" id="EDO44991.1"/>
    </source>
</evidence>
<accession>A7RUB6</accession>
<dbReference type="PANTHER" id="PTHR24543:SF291">
    <property type="entry name" value="SMOKE ALARM, ISOFORM D"/>
    <property type="match status" value="1"/>
</dbReference>
<gene>
    <name evidence="3" type="ORF">NEMVEDRAFT_v1g50970</name>
</gene>
<dbReference type="PROSITE" id="PS01285">
    <property type="entry name" value="FA58C_1"/>
    <property type="match status" value="2"/>
</dbReference>
<dbReference type="CDD" id="cd00057">
    <property type="entry name" value="FA58C"/>
    <property type="match status" value="2"/>
</dbReference>
<feature type="domain" description="F5/8 type C" evidence="2">
    <location>
        <begin position="148"/>
        <end position="292"/>
    </location>
</feature>
<dbReference type="HOGENOM" id="CLU_030066_0_2_1"/>
<proteinExistence type="predicted"/>
<feature type="non-terminal residue" evidence="3">
    <location>
        <position position="1"/>
    </location>
</feature>
<dbReference type="EMBL" id="DS469539">
    <property type="protein sequence ID" value="EDO44991.1"/>
    <property type="molecule type" value="Genomic_DNA"/>
</dbReference>
<dbReference type="STRING" id="45351.A7RUB6"/>
<feature type="domain" description="F5/8 type C" evidence="2">
    <location>
        <begin position="1"/>
        <end position="141"/>
    </location>
</feature>
<protein>
    <recommendedName>
        <fullName evidence="2">F5/8 type C domain-containing protein</fullName>
    </recommendedName>
</protein>
<dbReference type="InterPro" id="IPR008979">
    <property type="entry name" value="Galactose-bd-like_sf"/>
</dbReference>
<organism evidence="3 4">
    <name type="scientific">Nematostella vectensis</name>
    <name type="common">Starlet sea anemone</name>
    <dbReference type="NCBI Taxonomy" id="45351"/>
    <lineage>
        <taxon>Eukaryota</taxon>
        <taxon>Metazoa</taxon>
        <taxon>Cnidaria</taxon>
        <taxon>Anthozoa</taxon>
        <taxon>Hexacorallia</taxon>
        <taxon>Actiniaria</taxon>
        <taxon>Edwardsiidae</taxon>
        <taxon>Nematostella</taxon>
    </lineage>
</organism>
<dbReference type="OMA" id="WVTHEEN"/>
<dbReference type="SMART" id="SM00231">
    <property type="entry name" value="FA58C"/>
    <property type="match status" value="2"/>
</dbReference>
<dbReference type="Pfam" id="PF00754">
    <property type="entry name" value="F5_F8_type_C"/>
    <property type="match status" value="2"/>
</dbReference>
<dbReference type="Proteomes" id="UP000001593">
    <property type="component" value="Unassembled WGS sequence"/>
</dbReference>
<evidence type="ECO:0000259" key="2">
    <source>
        <dbReference type="PROSITE" id="PS50022"/>
    </source>
</evidence>
<evidence type="ECO:0000256" key="1">
    <source>
        <dbReference type="SAM" id="MobiDB-lite"/>
    </source>
</evidence>
<dbReference type="InterPro" id="IPR000421">
    <property type="entry name" value="FA58C"/>
</dbReference>
<dbReference type="FunFam" id="2.60.120.260:FF:000016">
    <property type="entry name" value="Contactin-associated protein-like 4 isoform 1"/>
    <property type="match status" value="1"/>
</dbReference>
<dbReference type="InParanoid" id="A7RUB6"/>
<dbReference type="PANTHER" id="PTHR24543">
    <property type="entry name" value="MULTICOPPER OXIDASE-RELATED"/>
    <property type="match status" value="1"/>
</dbReference>
<dbReference type="Gene3D" id="2.60.120.260">
    <property type="entry name" value="Galactose-binding domain-like"/>
    <property type="match status" value="2"/>
</dbReference>
<keyword evidence="4" id="KW-1185">Reference proteome</keyword>
<sequence length="292" mass="32376">GPLGLESHSIPDDHITASSHAPPTPPFNARLNNSVAWCAGDSYDCWLQVDLGGTHCVTSVATQGNPSGNNDYVKKYRLQYSLDGETWVTHEENGNQIFDANEDHDSVKTVSLQQPIVGRFVRFCPVEWYCWPCLRVELYGVLVLGENVTAKPLGLESKSLPDDRITASSVANAPPTPPSNARLNNSVAWCAGDSYDCWLQVDLGGTHRVTSVATQGNPKGNNDYVKKYRLQYSLDDESWVTHEENGNQIIDANEDHDSVKTVSLQQPIVGQFVRFCPVDWYFCPSLRVELYG</sequence>
<dbReference type="SUPFAM" id="SSF49785">
    <property type="entry name" value="Galactose-binding domain-like"/>
    <property type="match status" value="2"/>
</dbReference>
<name>A7RUB6_NEMVE</name>
<dbReference type="PROSITE" id="PS50022">
    <property type="entry name" value="FA58C_3"/>
    <property type="match status" value="2"/>
</dbReference>
<dbReference type="AlphaFoldDB" id="A7RUB6"/>
<dbReference type="PhylomeDB" id="A7RUB6"/>
<feature type="region of interest" description="Disordered" evidence="1">
    <location>
        <begin position="1"/>
        <end position="22"/>
    </location>
</feature>
<evidence type="ECO:0000313" key="4">
    <source>
        <dbReference type="Proteomes" id="UP000001593"/>
    </source>
</evidence>
<reference evidence="3 4" key="1">
    <citation type="journal article" date="2007" name="Science">
        <title>Sea anemone genome reveals ancestral eumetazoan gene repertoire and genomic organization.</title>
        <authorList>
            <person name="Putnam N.H."/>
            <person name="Srivastava M."/>
            <person name="Hellsten U."/>
            <person name="Dirks B."/>
            <person name="Chapman J."/>
            <person name="Salamov A."/>
            <person name="Terry A."/>
            <person name="Shapiro H."/>
            <person name="Lindquist E."/>
            <person name="Kapitonov V.V."/>
            <person name="Jurka J."/>
            <person name="Genikhovich G."/>
            <person name="Grigoriev I.V."/>
            <person name="Lucas S.M."/>
            <person name="Steele R.E."/>
            <person name="Finnerty J.R."/>
            <person name="Technau U."/>
            <person name="Martindale M.Q."/>
            <person name="Rokhsar D.S."/>
        </authorList>
    </citation>
    <scope>NUCLEOTIDE SEQUENCE [LARGE SCALE GENOMIC DNA]</scope>
    <source>
        <strain evidence="4">CH2 X CH6</strain>
    </source>
</reference>
<feature type="non-terminal residue" evidence="3">
    <location>
        <position position="292"/>
    </location>
</feature>